<sequence length="461" mass="52617">MSQSSWPPELKAWVQTCLTRATAANKEAVSNELKQVLFTAHAQGSINTTDWTKMELQALKAQTNRTTYMPQPVFPPTTTIPPVASTSTLKEVPSKKKKKKNDGPGFPSPYHFATTEEEEAKARRAARFQQPAEPAPQPQLVGVAGFFDRGDNMTMKKKRLALGQMGIDEDMSNDPNVVDWDQYTIRGTSTKLEKSYLRLTSEPSPSTIRPLPILQQTLDLLVSKWKQEHNYAYAVDQFKSMRQDLTVQRIKNDFTVKVYEIHARIALEAKDLGEYNQCQSQLRQLYELGLNGHPNEFLSYRIIYMLHTRNQSDMASLMAQLTDAEKLDPVIKHALDVHASLATSNYYRFFCLFLEAPNMSGYIMDHFVERERMSALSIMSKAYLTLPLQIIYRTLAFDTEEETHQFLNSHSAAVYTNAHQHDQHGFRTATRDLVWDCRKAHAACQKGIEKYRVVELKGQVD</sequence>
<dbReference type="GO" id="GO:0005634">
    <property type="term" value="C:nucleus"/>
    <property type="evidence" value="ECO:0007669"/>
    <property type="project" value="TreeGrafter"/>
</dbReference>
<evidence type="ECO:0000256" key="1">
    <source>
        <dbReference type="SAM" id="MobiDB-lite"/>
    </source>
</evidence>
<dbReference type="PANTHER" id="PTHR12436">
    <property type="entry name" value="80 KDA MCM3-ASSOCIATED PROTEIN"/>
    <property type="match status" value="1"/>
</dbReference>
<evidence type="ECO:0000313" key="3">
    <source>
        <dbReference type="EMBL" id="ODN76324.1"/>
    </source>
</evidence>
<dbReference type="Pfam" id="PF03399">
    <property type="entry name" value="SAC3_GANP"/>
    <property type="match status" value="1"/>
</dbReference>
<accession>A0A1E3HJ08</accession>
<dbReference type="InterPro" id="IPR000717">
    <property type="entry name" value="PCI_dom"/>
</dbReference>
<dbReference type="PROSITE" id="PS50250">
    <property type="entry name" value="PCI"/>
    <property type="match status" value="1"/>
</dbReference>
<dbReference type="InterPro" id="IPR045107">
    <property type="entry name" value="SAC3/GANP/THP3"/>
</dbReference>
<feature type="region of interest" description="Disordered" evidence="1">
    <location>
        <begin position="68"/>
        <end position="140"/>
    </location>
</feature>
<proteinExistence type="predicted"/>
<dbReference type="OrthoDB" id="199574at2759"/>
<dbReference type="Gene3D" id="1.25.40.990">
    <property type="match status" value="1"/>
</dbReference>
<dbReference type="GeneID" id="30197310"/>
<name>A0A1E3HJ08_9TREE</name>
<organism evidence="3 4">
    <name type="scientific">Cryptococcus wingfieldii CBS 7118</name>
    <dbReference type="NCBI Taxonomy" id="1295528"/>
    <lineage>
        <taxon>Eukaryota</taxon>
        <taxon>Fungi</taxon>
        <taxon>Dikarya</taxon>
        <taxon>Basidiomycota</taxon>
        <taxon>Agaricomycotina</taxon>
        <taxon>Tremellomycetes</taxon>
        <taxon>Tremellales</taxon>
        <taxon>Cryptococcaceae</taxon>
        <taxon>Cryptococcus</taxon>
    </lineage>
</organism>
<keyword evidence="4" id="KW-1185">Reference proteome</keyword>
<dbReference type="PANTHER" id="PTHR12436:SF4">
    <property type="entry name" value="LEUKOCYTE RECEPTOR CLUSTER MEMBER 8"/>
    <property type="match status" value="1"/>
</dbReference>
<gene>
    <name evidence="3" type="ORF">L198_08099</name>
</gene>
<reference evidence="3 4" key="1">
    <citation type="submission" date="2016-06" db="EMBL/GenBank/DDBJ databases">
        <title>Evolution of pathogenesis and genome organization in the Tremellales.</title>
        <authorList>
            <person name="Cuomo C."/>
            <person name="Litvintseva A."/>
            <person name="Heitman J."/>
            <person name="Chen Y."/>
            <person name="Sun S."/>
            <person name="Springer D."/>
            <person name="Dromer F."/>
            <person name="Young S."/>
            <person name="Zeng Q."/>
            <person name="Chapman S."/>
            <person name="Gujja S."/>
            <person name="Saif S."/>
            <person name="Birren B."/>
        </authorList>
    </citation>
    <scope>NUCLEOTIDE SEQUENCE [LARGE SCALE GENOMIC DNA]</scope>
    <source>
        <strain evidence="3 4">CBS 7118</strain>
    </source>
</reference>
<evidence type="ECO:0000259" key="2">
    <source>
        <dbReference type="PROSITE" id="PS50250"/>
    </source>
</evidence>
<dbReference type="EMBL" id="AWGH01000053">
    <property type="protein sequence ID" value="ODN76324.1"/>
    <property type="molecule type" value="Genomic_DNA"/>
</dbReference>
<evidence type="ECO:0000313" key="4">
    <source>
        <dbReference type="Proteomes" id="UP000094819"/>
    </source>
</evidence>
<protein>
    <submittedName>
        <fullName evidence="3">Nuclear protein</fullName>
    </submittedName>
</protein>
<comment type="caution">
    <text evidence="3">The sequence shown here is derived from an EMBL/GenBank/DDBJ whole genome shotgun (WGS) entry which is preliminary data.</text>
</comment>
<dbReference type="InterPro" id="IPR005062">
    <property type="entry name" value="SAC3/GANP/THP3_conserved"/>
</dbReference>
<dbReference type="AlphaFoldDB" id="A0A1E3HJ08"/>
<feature type="domain" description="PCI" evidence="2">
    <location>
        <begin position="271"/>
        <end position="442"/>
    </location>
</feature>
<dbReference type="Proteomes" id="UP000094819">
    <property type="component" value="Unassembled WGS sequence"/>
</dbReference>
<dbReference type="RefSeq" id="XP_019027925.1">
    <property type="nucleotide sequence ID" value="XM_019180071.1"/>
</dbReference>